<dbReference type="SUPFAM" id="SSF56672">
    <property type="entry name" value="DNA/RNA polymerases"/>
    <property type="match status" value="1"/>
</dbReference>
<feature type="region of interest" description="Disordered" evidence="3">
    <location>
        <begin position="913"/>
        <end position="960"/>
    </location>
</feature>
<feature type="domain" description="Reverse transcriptase/retrotransposon-derived protein RNase H-like" evidence="5">
    <location>
        <begin position="590"/>
        <end position="686"/>
    </location>
</feature>
<proteinExistence type="predicted"/>
<evidence type="ECO:0000259" key="4">
    <source>
        <dbReference type="Pfam" id="PF00078"/>
    </source>
</evidence>
<reference evidence="6 7" key="2">
    <citation type="submission" date="2019-01" db="EMBL/GenBank/DDBJ databases">
        <title>The decoding of complex shrimp genome reveals the adaptation for benthos swimmer, frequently molting mechanism and breeding impact on genome.</title>
        <authorList>
            <person name="Sun Y."/>
            <person name="Gao Y."/>
            <person name="Yu Y."/>
        </authorList>
    </citation>
    <scope>NUCLEOTIDE SEQUENCE [LARGE SCALE GENOMIC DNA]</scope>
    <source>
        <tissue evidence="6">Muscle</tissue>
    </source>
</reference>
<dbReference type="Pfam" id="PF00078">
    <property type="entry name" value="RVT_1"/>
    <property type="match status" value="1"/>
</dbReference>
<dbReference type="FunFam" id="3.30.70.270:FF:000020">
    <property type="entry name" value="Transposon Tf2-6 polyprotein-like Protein"/>
    <property type="match status" value="1"/>
</dbReference>
<dbReference type="Proteomes" id="UP000283509">
    <property type="component" value="Unassembled WGS sequence"/>
</dbReference>
<evidence type="ECO:0000313" key="7">
    <source>
        <dbReference type="Proteomes" id="UP000283509"/>
    </source>
</evidence>
<evidence type="ECO:0000313" key="6">
    <source>
        <dbReference type="EMBL" id="ROT69420.1"/>
    </source>
</evidence>
<dbReference type="PANTHER" id="PTHR37984">
    <property type="entry name" value="PROTEIN CBG26694"/>
    <property type="match status" value="1"/>
</dbReference>
<dbReference type="EC" id="2.7.7.49" evidence="1"/>
<dbReference type="InterPro" id="IPR000477">
    <property type="entry name" value="RT_dom"/>
</dbReference>
<evidence type="ECO:0000256" key="2">
    <source>
        <dbReference type="ARBA" id="ARBA00023268"/>
    </source>
</evidence>
<dbReference type="OrthoDB" id="6381414at2759"/>
<keyword evidence="7" id="KW-1185">Reference proteome</keyword>
<keyword evidence="2" id="KW-0511">Multifunctional enzyme</keyword>
<accession>A0A423SYR3</accession>
<dbReference type="CDD" id="cd01647">
    <property type="entry name" value="RT_LTR"/>
    <property type="match status" value="1"/>
</dbReference>
<name>A0A423SYR3_PENVA</name>
<evidence type="ECO:0000256" key="1">
    <source>
        <dbReference type="ARBA" id="ARBA00012493"/>
    </source>
</evidence>
<sequence length="974" mass="107258">MIHLSASVSSNVNHVTSGGFPQVNQVCSGPVASATAVNVSHASSPPQKFCDTSCSNLFHRLTEEVHERQSDPQYFLLAVEGAVYLRTRDYPLEMGEPSCLISWLHEMTCLCVTLLLRQTNCIWPELRVRQYGSRDIHSPWQQYLTQCSRGMTHLLINHIALTTGFSATRHTNAGKSQGDRCVGAVHTQGTSVLTVPFQQVRQVIAHAPLTQNLTGPAQVSNVNTVRSPKPRRECRERARPSRKVLTGRPLTELCMAEKTLKCFIDTGSSVSLIKHSALSGLRLVYRGRTARALADSPSLDVLAVKVKQEIANLSTLFRNSSSPCAQVAAAVVQEDYTQSADDNEPAKEWPSLDHLPSFQSDALLSVLQSHHILFDGKKCECDGSHRFCVDFRRIKAVTTSDSYPLPHMEELIDTLGQPIGPSKLTPSDRPKTEFSDGVALWQFKGMPYGLKTAGATYQRIINFILSPALDKHTLTYLDDVVIHSPDFDTHLNDLAVTLTLLKEAGFKLNVDKCSFAMDNIKLLGFVISAEGVAPDPDKVKAISEMLTPHNIKEVHSFLGASGSFRCNIAVYATIAAPLTSLTWKDCKFKWTNQHQKAFERLNEALVSAPVLQRPDFNLPFEIPSDASGVTVGACLVQKVDGVPHTVAYFSCKLHGQVVLATDAEALAVVEAIRAFNAYVYERFFEVYTDHSVDLPHVDPVAFRNLQLEVPVCQGLIEFLEGKGLPRARIPASLDDFELRDGVLYHVRDIPSGLVSQLVLPSKVRSAAMKITQVVTQQLTQFCRKFVQSCATCQRRKGIVCGQAPLAATPLSTHPFEHVSVLIELPPARNGDKYILSIVGELTRGRECTFPIGMTNHQTRAGHIGGRQLDLIAARDAALTGTQRVREDNMEVVDRRTKATPELTAGTLVIRKRQAPVSGGKTEAHLSPHSLLRPHDFSPITPRLGAHEPKSGTSHEVQIRPEHLRTSGRIYVIAC</sequence>
<reference evidence="6 7" key="1">
    <citation type="submission" date="2018-04" db="EMBL/GenBank/DDBJ databases">
        <authorList>
            <person name="Zhang X."/>
            <person name="Yuan J."/>
            <person name="Li F."/>
            <person name="Xiang J."/>
        </authorList>
    </citation>
    <scope>NUCLEOTIDE SEQUENCE [LARGE SCALE GENOMIC DNA]</scope>
    <source>
        <tissue evidence="6">Muscle</tissue>
    </source>
</reference>
<dbReference type="InterPro" id="IPR043502">
    <property type="entry name" value="DNA/RNA_pol_sf"/>
</dbReference>
<dbReference type="Gene3D" id="3.30.70.270">
    <property type="match status" value="2"/>
</dbReference>
<comment type="caution">
    <text evidence="6">The sequence shown here is derived from an EMBL/GenBank/DDBJ whole genome shotgun (WGS) entry which is preliminary data.</text>
</comment>
<organism evidence="6 7">
    <name type="scientific">Penaeus vannamei</name>
    <name type="common">Whiteleg shrimp</name>
    <name type="synonym">Litopenaeus vannamei</name>
    <dbReference type="NCBI Taxonomy" id="6689"/>
    <lineage>
        <taxon>Eukaryota</taxon>
        <taxon>Metazoa</taxon>
        <taxon>Ecdysozoa</taxon>
        <taxon>Arthropoda</taxon>
        <taxon>Crustacea</taxon>
        <taxon>Multicrustacea</taxon>
        <taxon>Malacostraca</taxon>
        <taxon>Eumalacostraca</taxon>
        <taxon>Eucarida</taxon>
        <taxon>Decapoda</taxon>
        <taxon>Dendrobranchiata</taxon>
        <taxon>Penaeoidea</taxon>
        <taxon>Penaeidae</taxon>
        <taxon>Penaeus</taxon>
    </lineage>
</organism>
<dbReference type="InterPro" id="IPR050951">
    <property type="entry name" value="Retrovirus_Pol_polyprotein"/>
</dbReference>
<feature type="domain" description="Reverse transcriptase" evidence="4">
    <location>
        <begin position="442"/>
        <end position="527"/>
    </location>
</feature>
<dbReference type="InterPro" id="IPR041577">
    <property type="entry name" value="RT_RNaseH_2"/>
</dbReference>
<evidence type="ECO:0000256" key="3">
    <source>
        <dbReference type="SAM" id="MobiDB-lite"/>
    </source>
</evidence>
<protein>
    <recommendedName>
        <fullName evidence="1">RNA-directed DNA polymerase</fullName>
        <ecNumber evidence="1">2.7.7.49</ecNumber>
    </recommendedName>
</protein>
<dbReference type="GO" id="GO:0003964">
    <property type="term" value="F:RNA-directed DNA polymerase activity"/>
    <property type="evidence" value="ECO:0007669"/>
    <property type="project" value="UniProtKB-EC"/>
</dbReference>
<evidence type="ECO:0000259" key="5">
    <source>
        <dbReference type="Pfam" id="PF17919"/>
    </source>
</evidence>
<dbReference type="EMBL" id="QCYY01002565">
    <property type="protein sequence ID" value="ROT69420.1"/>
    <property type="molecule type" value="Genomic_DNA"/>
</dbReference>
<dbReference type="PANTHER" id="PTHR37984:SF5">
    <property type="entry name" value="PROTEIN NYNRIN-LIKE"/>
    <property type="match status" value="1"/>
</dbReference>
<dbReference type="AlphaFoldDB" id="A0A423SYR3"/>
<dbReference type="Pfam" id="PF17919">
    <property type="entry name" value="RT_RNaseH_2"/>
    <property type="match status" value="1"/>
</dbReference>
<dbReference type="InterPro" id="IPR043128">
    <property type="entry name" value="Rev_trsase/Diguanyl_cyclase"/>
</dbReference>
<gene>
    <name evidence="6" type="ORF">C7M84_012384</name>
</gene>